<dbReference type="EMBL" id="AWTC01000006">
    <property type="protein sequence ID" value="EST12013.1"/>
    <property type="molecule type" value="Genomic_DNA"/>
</dbReference>
<feature type="transmembrane region" description="Helical" evidence="2">
    <location>
        <begin position="35"/>
        <end position="58"/>
    </location>
</feature>
<dbReference type="STRING" id="1395513.P343_07555"/>
<dbReference type="AlphaFoldDB" id="V6IXA8"/>
<dbReference type="PATRIC" id="fig|1395513.3.peg.1537"/>
<protein>
    <submittedName>
        <fullName evidence="3">Arsenite transporter</fullName>
    </submittedName>
</protein>
<feature type="transmembrane region" description="Helical" evidence="2">
    <location>
        <begin position="6"/>
        <end position="23"/>
    </location>
</feature>
<dbReference type="GO" id="GO:0015105">
    <property type="term" value="F:arsenite transmembrane transporter activity"/>
    <property type="evidence" value="ECO:0007669"/>
    <property type="project" value="TreeGrafter"/>
</dbReference>
<keyword evidence="2" id="KW-1133">Transmembrane helix</keyword>
<keyword evidence="4" id="KW-1185">Reference proteome</keyword>
<proteinExistence type="predicted"/>
<dbReference type="eggNOG" id="COG0798">
    <property type="taxonomic scope" value="Bacteria"/>
</dbReference>
<dbReference type="InterPro" id="IPR004706">
    <property type="entry name" value="Arsenical-R_Acr3"/>
</dbReference>
<dbReference type="GO" id="GO:0005886">
    <property type="term" value="C:plasma membrane"/>
    <property type="evidence" value="ECO:0007669"/>
    <property type="project" value="TreeGrafter"/>
</dbReference>
<dbReference type="Proteomes" id="UP000018296">
    <property type="component" value="Unassembled WGS sequence"/>
</dbReference>
<dbReference type="PANTHER" id="PTHR43057:SF1">
    <property type="entry name" value="ARSENICAL-RESISTANCE PROTEIN 3"/>
    <property type="match status" value="1"/>
</dbReference>
<sequence>MVRVAIPLMIYFIIMFFVSFFLSRRVGADYGKTSALSFTAASNNFELAIATAVGIFGIQSGEAFAAVIGPLVEVPVMIGLVNVALFFRKRLSYKTSNTSVKDDI</sequence>
<keyword evidence="2" id="KW-0472">Membrane</keyword>
<evidence type="ECO:0000313" key="4">
    <source>
        <dbReference type="Proteomes" id="UP000018296"/>
    </source>
</evidence>
<keyword evidence="2" id="KW-0812">Transmembrane</keyword>
<evidence type="ECO:0000313" key="3">
    <source>
        <dbReference type="EMBL" id="EST12013.1"/>
    </source>
</evidence>
<comment type="caution">
    <text evidence="3">The sequence shown here is derived from an EMBL/GenBank/DDBJ whole genome shotgun (WGS) entry which is preliminary data.</text>
</comment>
<accession>V6IXA8</accession>
<dbReference type="InterPro" id="IPR038770">
    <property type="entry name" value="Na+/solute_symporter_sf"/>
</dbReference>
<dbReference type="Gene3D" id="1.20.1530.20">
    <property type="match status" value="1"/>
</dbReference>
<keyword evidence="1" id="KW-0813">Transport</keyword>
<evidence type="ECO:0000256" key="2">
    <source>
        <dbReference type="SAM" id="Phobius"/>
    </source>
</evidence>
<dbReference type="PANTHER" id="PTHR43057">
    <property type="entry name" value="ARSENITE EFFLUX TRANSPORTER"/>
    <property type="match status" value="1"/>
</dbReference>
<organism evidence="3 4">
    <name type="scientific">Sporolactobacillus laevolacticus DSM 442</name>
    <dbReference type="NCBI Taxonomy" id="1395513"/>
    <lineage>
        <taxon>Bacteria</taxon>
        <taxon>Bacillati</taxon>
        <taxon>Bacillota</taxon>
        <taxon>Bacilli</taxon>
        <taxon>Bacillales</taxon>
        <taxon>Sporolactobacillaceae</taxon>
        <taxon>Sporolactobacillus</taxon>
    </lineage>
</organism>
<gene>
    <name evidence="3" type="ORF">P343_07555</name>
</gene>
<name>V6IXA8_9BACL</name>
<evidence type="ECO:0000256" key="1">
    <source>
        <dbReference type="ARBA" id="ARBA00022448"/>
    </source>
</evidence>
<reference evidence="3 4" key="1">
    <citation type="journal article" date="2013" name="Genome Announc.">
        <title>Genome Sequence of Sporolactobacillus laevolacticus DSM442, an Efficient Polymer-Grade D-Lactate Producer from Agricultural Waste Cottonseed as a Nitrogen Source.</title>
        <authorList>
            <person name="Wang H."/>
            <person name="Wang L."/>
            <person name="Ju J."/>
            <person name="Yu B."/>
            <person name="Ma Y."/>
        </authorList>
    </citation>
    <scope>NUCLEOTIDE SEQUENCE [LARGE SCALE GENOMIC DNA]</scope>
    <source>
        <strain evidence="3 4">DSM 442</strain>
    </source>
</reference>
<dbReference type="GO" id="GO:0015104">
    <property type="term" value="F:antimonite transmembrane transporter activity"/>
    <property type="evidence" value="ECO:0007669"/>
    <property type="project" value="TreeGrafter"/>
</dbReference>
<feature type="transmembrane region" description="Helical" evidence="2">
    <location>
        <begin position="64"/>
        <end position="87"/>
    </location>
</feature>
<dbReference type="GO" id="GO:0015297">
    <property type="term" value="F:antiporter activity"/>
    <property type="evidence" value="ECO:0007669"/>
    <property type="project" value="InterPro"/>
</dbReference>